<dbReference type="Proteomes" id="UP000523000">
    <property type="component" value="Unassembled WGS sequence"/>
</dbReference>
<name>A0A839QNV9_9MICC</name>
<sequence length="190" mass="20110">MSQTPDEIRSDIERTRGHLGADVDALADKVSPASIAHRQSTRVRQSLRGVKDAVMGSAQDAGSTTRSAAHDLGSSVQEAPDRLTARTKGNPVAAGLIAFGVGLLVSSLIPPSEKEKDLASSLVERAEPLTSEISDAAREIVEQLKEPVEHAVQSVRETAVGSVETIKSETIDAATDIKKQGQTARDHLTQ</sequence>
<dbReference type="Pfam" id="PF12277">
    <property type="entry name" value="DUF3618"/>
    <property type="match status" value="1"/>
</dbReference>
<gene>
    <name evidence="2" type="ORF">E9229_003879</name>
</gene>
<evidence type="ECO:0000256" key="1">
    <source>
        <dbReference type="SAM" id="MobiDB-lite"/>
    </source>
</evidence>
<dbReference type="AlphaFoldDB" id="A0A839QNV9"/>
<evidence type="ECO:0000313" key="2">
    <source>
        <dbReference type="EMBL" id="MBB2997607.1"/>
    </source>
</evidence>
<proteinExistence type="predicted"/>
<evidence type="ECO:0000313" key="3">
    <source>
        <dbReference type="Proteomes" id="UP000523000"/>
    </source>
</evidence>
<protein>
    <submittedName>
        <fullName evidence="2">Gas vesicle protein</fullName>
    </submittedName>
</protein>
<accession>A0A839QNV9</accession>
<keyword evidence="3" id="KW-1185">Reference proteome</keyword>
<dbReference type="RefSeq" id="WP_183513263.1">
    <property type="nucleotide sequence ID" value="NZ_BAABGK010000075.1"/>
</dbReference>
<feature type="region of interest" description="Disordered" evidence="1">
    <location>
        <begin position="1"/>
        <end position="20"/>
    </location>
</feature>
<feature type="region of interest" description="Disordered" evidence="1">
    <location>
        <begin position="50"/>
        <end position="73"/>
    </location>
</feature>
<reference evidence="2 3" key="1">
    <citation type="submission" date="2020-08" db="EMBL/GenBank/DDBJ databases">
        <title>Sequencing the genomes of 1000 actinobacteria strains.</title>
        <authorList>
            <person name="Klenk H.-P."/>
        </authorList>
    </citation>
    <scope>NUCLEOTIDE SEQUENCE [LARGE SCALE GENOMIC DNA]</scope>
    <source>
        <strain evidence="2 3">DSM 22826</strain>
    </source>
</reference>
<dbReference type="InterPro" id="IPR022062">
    <property type="entry name" value="DUF3618"/>
</dbReference>
<comment type="caution">
    <text evidence="2">The sequence shown here is derived from an EMBL/GenBank/DDBJ whole genome shotgun (WGS) entry which is preliminary data.</text>
</comment>
<dbReference type="EMBL" id="JACHVS010000005">
    <property type="protein sequence ID" value="MBB2997607.1"/>
    <property type="molecule type" value="Genomic_DNA"/>
</dbReference>
<organism evidence="2 3">
    <name type="scientific">Paeniglutamicibacter cryotolerans</name>
    <dbReference type="NCBI Taxonomy" id="670079"/>
    <lineage>
        <taxon>Bacteria</taxon>
        <taxon>Bacillati</taxon>
        <taxon>Actinomycetota</taxon>
        <taxon>Actinomycetes</taxon>
        <taxon>Micrococcales</taxon>
        <taxon>Micrococcaceae</taxon>
        <taxon>Paeniglutamicibacter</taxon>
    </lineage>
</organism>